<dbReference type="Gene3D" id="3.90.380.10">
    <property type="entry name" value="Naphthalene 1,2-dioxygenase Alpha Subunit, Chain A, domain 1"/>
    <property type="match status" value="1"/>
</dbReference>
<evidence type="ECO:0000256" key="5">
    <source>
        <dbReference type="ARBA" id="ARBA00023014"/>
    </source>
</evidence>
<feature type="non-terminal residue" evidence="8">
    <location>
        <position position="1"/>
    </location>
</feature>
<evidence type="ECO:0000259" key="7">
    <source>
        <dbReference type="PROSITE" id="PS51296"/>
    </source>
</evidence>
<dbReference type="EMBL" id="UINC01154454">
    <property type="protein sequence ID" value="SVD49749.1"/>
    <property type="molecule type" value="Genomic_DNA"/>
</dbReference>
<keyword evidence="2" id="KW-0479">Metal-binding</keyword>
<feature type="compositionally biased region" description="Basic and acidic residues" evidence="6">
    <location>
        <begin position="62"/>
        <end position="73"/>
    </location>
</feature>
<name>A0A382VTA5_9ZZZZ</name>
<evidence type="ECO:0000256" key="4">
    <source>
        <dbReference type="ARBA" id="ARBA00023004"/>
    </source>
</evidence>
<dbReference type="PANTHER" id="PTHR43756:SF5">
    <property type="entry name" value="CHOLINE MONOOXYGENASE, CHLOROPLASTIC"/>
    <property type="match status" value="1"/>
</dbReference>
<dbReference type="CDD" id="cd03469">
    <property type="entry name" value="Rieske_RO_Alpha_N"/>
    <property type="match status" value="1"/>
</dbReference>
<evidence type="ECO:0000256" key="2">
    <source>
        <dbReference type="ARBA" id="ARBA00022723"/>
    </source>
</evidence>
<gene>
    <name evidence="8" type="ORF">METZ01_LOCUS402603</name>
</gene>
<dbReference type="InterPro" id="IPR036922">
    <property type="entry name" value="Rieske_2Fe-2S_sf"/>
</dbReference>
<dbReference type="GO" id="GO:0046872">
    <property type="term" value="F:metal ion binding"/>
    <property type="evidence" value="ECO:0007669"/>
    <property type="project" value="UniProtKB-KW"/>
</dbReference>
<dbReference type="PANTHER" id="PTHR43756">
    <property type="entry name" value="CHOLINE MONOOXYGENASE, CHLOROPLASTIC"/>
    <property type="match status" value="1"/>
</dbReference>
<evidence type="ECO:0000256" key="6">
    <source>
        <dbReference type="SAM" id="MobiDB-lite"/>
    </source>
</evidence>
<protein>
    <recommendedName>
        <fullName evidence="7">Rieske domain-containing protein</fullName>
    </recommendedName>
</protein>
<sequence length="252" mass="28129">VIKKNKSKDTVVEGNANKEKLSRRDFARTSVVAGAAAVGLPSVLGAEPQSAGESAPGTASPTDKKATPKSTEEWREGLTIPAEYYLDEKHYKNDERYIAENFWLLADHVSRIPEPGDFFVFKFGLGESAIVVRDESNEVRAFHNVCRHRGSRLCRHDEDPRPNDDRLSVRQLGESGKAQVFRCPYHAWLYDLDGTLIDAYDTHDDFDMAANSLINCHMKIVAGNIFLNFSGAEEPPEFNTITVSFKDVATSY</sequence>
<proteinExistence type="predicted"/>
<keyword evidence="5" id="KW-0411">Iron-sulfur</keyword>
<feature type="region of interest" description="Disordered" evidence="6">
    <location>
        <begin position="46"/>
        <end position="73"/>
    </location>
</feature>
<keyword evidence="1" id="KW-0001">2Fe-2S</keyword>
<dbReference type="Pfam" id="PF00355">
    <property type="entry name" value="Rieske"/>
    <property type="match status" value="1"/>
</dbReference>
<evidence type="ECO:0000256" key="3">
    <source>
        <dbReference type="ARBA" id="ARBA00023002"/>
    </source>
</evidence>
<dbReference type="GO" id="GO:0016491">
    <property type="term" value="F:oxidoreductase activity"/>
    <property type="evidence" value="ECO:0007669"/>
    <property type="project" value="UniProtKB-KW"/>
</dbReference>
<dbReference type="InterPro" id="IPR001663">
    <property type="entry name" value="Rng_hydr_dOase-A"/>
</dbReference>
<reference evidence="8" key="1">
    <citation type="submission" date="2018-05" db="EMBL/GenBank/DDBJ databases">
        <authorList>
            <person name="Lanie J.A."/>
            <person name="Ng W.-L."/>
            <person name="Kazmierczak K.M."/>
            <person name="Andrzejewski T.M."/>
            <person name="Davidsen T.M."/>
            <person name="Wayne K.J."/>
            <person name="Tettelin H."/>
            <person name="Glass J.I."/>
            <person name="Rusch D."/>
            <person name="Podicherti R."/>
            <person name="Tsui H.-C.T."/>
            <person name="Winkler M.E."/>
        </authorList>
    </citation>
    <scope>NUCLEOTIDE SEQUENCE</scope>
</reference>
<feature type="non-terminal residue" evidence="8">
    <location>
        <position position="252"/>
    </location>
</feature>
<evidence type="ECO:0000313" key="8">
    <source>
        <dbReference type="EMBL" id="SVD49749.1"/>
    </source>
</evidence>
<feature type="domain" description="Rieske" evidence="7">
    <location>
        <begin position="104"/>
        <end position="227"/>
    </location>
</feature>
<evidence type="ECO:0000256" key="1">
    <source>
        <dbReference type="ARBA" id="ARBA00022714"/>
    </source>
</evidence>
<accession>A0A382VTA5</accession>
<dbReference type="PROSITE" id="PS51296">
    <property type="entry name" value="RIESKE"/>
    <property type="match status" value="1"/>
</dbReference>
<keyword evidence="3" id="KW-0560">Oxidoreductase</keyword>
<dbReference type="SUPFAM" id="SSF50022">
    <property type="entry name" value="ISP domain"/>
    <property type="match status" value="1"/>
</dbReference>
<keyword evidence="4" id="KW-0408">Iron</keyword>
<dbReference type="AlphaFoldDB" id="A0A382VTA5"/>
<dbReference type="Gene3D" id="2.102.10.10">
    <property type="entry name" value="Rieske [2Fe-2S] iron-sulphur domain"/>
    <property type="match status" value="1"/>
</dbReference>
<dbReference type="PRINTS" id="PR00090">
    <property type="entry name" value="RNGDIOXGNASE"/>
</dbReference>
<dbReference type="GO" id="GO:0051537">
    <property type="term" value="F:2 iron, 2 sulfur cluster binding"/>
    <property type="evidence" value="ECO:0007669"/>
    <property type="project" value="UniProtKB-KW"/>
</dbReference>
<dbReference type="InterPro" id="IPR017941">
    <property type="entry name" value="Rieske_2Fe-2S"/>
</dbReference>
<organism evidence="8">
    <name type="scientific">marine metagenome</name>
    <dbReference type="NCBI Taxonomy" id="408172"/>
    <lineage>
        <taxon>unclassified sequences</taxon>
        <taxon>metagenomes</taxon>
        <taxon>ecological metagenomes</taxon>
    </lineage>
</organism>